<evidence type="ECO:0000256" key="1">
    <source>
        <dbReference type="SAM" id="Phobius"/>
    </source>
</evidence>
<organism evidence="3 4">
    <name type="scientific">Methylomarinum roseum</name>
    <dbReference type="NCBI Taxonomy" id="3067653"/>
    <lineage>
        <taxon>Bacteria</taxon>
        <taxon>Pseudomonadati</taxon>
        <taxon>Pseudomonadota</taxon>
        <taxon>Gammaproteobacteria</taxon>
        <taxon>Methylococcales</taxon>
        <taxon>Methylococcaceae</taxon>
        <taxon>Methylomarinum</taxon>
    </lineage>
</organism>
<accession>A0AAU7NWK7</accession>
<evidence type="ECO:0000259" key="2">
    <source>
        <dbReference type="Pfam" id="PF16537"/>
    </source>
</evidence>
<protein>
    <submittedName>
        <fullName evidence="3">General secretion pathway protein GspB</fullName>
    </submittedName>
</protein>
<dbReference type="Pfam" id="PF16537">
    <property type="entry name" value="T2SSB"/>
    <property type="match status" value="1"/>
</dbReference>
<feature type="domain" description="Type II secretion system protein GspB C-terminal" evidence="2">
    <location>
        <begin position="187"/>
        <end position="245"/>
    </location>
</feature>
<evidence type="ECO:0000313" key="3">
    <source>
        <dbReference type="EMBL" id="XBS21379.1"/>
    </source>
</evidence>
<dbReference type="InterPro" id="IPR032389">
    <property type="entry name" value="GspB_C"/>
</dbReference>
<dbReference type="RefSeq" id="WP_305909630.1">
    <property type="nucleotide sequence ID" value="NZ_CP157743.1"/>
</dbReference>
<keyword evidence="1" id="KW-1133">Transmembrane helix</keyword>
<dbReference type="AlphaFoldDB" id="A0AAU7NWK7"/>
<name>A0AAU7NWK7_9GAMM</name>
<gene>
    <name evidence="3" type="ORF">Q9L42_004440</name>
</gene>
<sequence>MSYILNALRKSEQERQQNREQTLFAQLQPSRPNKAGRFTGWLMLLLSINVLLLAYFLWQYAGNKKKAAPNEATVAIKTTKTPAEPDSAKAVAGAIAQRPSKLLSIASLVQNKKPIIKTEPIAKATLAKKQSSEVVVAQKKEPETIITPTVKTVAETVSKTENKPTEELENNDIPWLDELPHHFRRNVPKPDINVYVYAERPENRFVIVSMQKYHTGQEIGAGMMLDEIQPDGIVVEYEGRRFKIRRD</sequence>
<evidence type="ECO:0000313" key="4">
    <source>
        <dbReference type="Proteomes" id="UP001225378"/>
    </source>
</evidence>
<dbReference type="Proteomes" id="UP001225378">
    <property type="component" value="Chromosome"/>
</dbReference>
<dbReference type="KEGG" id="mech:Q9L42_004440"/>
<dbReference type="GO" id="GO:0015627">
    <property type="term" value="C:type II protein secretion system complex"/>
    <property type="evidence" value="ECO:0007669"/>
    <property type="project" value="InterPro"/>
</dbReference>
<dbReference type="EMBL" id="CP157743">
    <property type="protein sequence ID" value="XBS21379.1"/>
    <property type="molecule type" value="Genomic_DNA"/>
</dbReference>
<keyword evidence="4" id="KW-1185">Reference proteome</keyword>
<reference evidence="3 4" key="1">
    <citation type="journal article" date="2024" name="Microbiology">
        <title>Methylomarinum rosea sp. nov., a novel halophilic methanotrophic bacterium from the hypersaline Lake Elton.</title>
        <authorList>
            <person name="Suleimanov R.Z."/>
            <person name="Oshkin I.Y."/>
            <person name="Danilova O.V."/>
            <person name="Suzina N.E."/>
            <person name="Dedysh S.N."/>
        </authorList>
    </citation>
    <scope>NUCLEOTIDE SEQUENCE [LARGE SCALE GENOMIC DNA]</scope>
    <source>
        <strain evidence="3 4">Ch1-1</strain>
    </source>
</reference>
<proteinExistence type="predicted"/>
<feature type="transmembrane region" description="Helical" evidence="1">
    <location>
        <begin position="38"/>
        <end position="58"/>
    </location>
</feature>
<keyword evidence="1" id="KW-0472">Membrane</keyword>
<keyword evidence="1" id="KW-0812">Transmembrane</keyword>